<evidence type="ECO:0000313" key="1">
    <source>
        <dbReference type="EMBL" id="PIC32000.1"/>
    </source>
</evidence>
<name>A0A2G5TXG8_9PELO</name>
<protein>
    <submittedName>
        <fullName evidence="1">Uncharacterized protein</fullName>
    </submittedName>
</protein>
<gene>
    <name evidence="1" type="primary">Cnig_chr_IV.g12503</name>
    <name evidence="1" type="ORF">B9Z55_012503</name>
</gene>
<comment type="caution">
    <text evidence="1">The sequence shown here is derived from an EMBL/GenBank/DDBJ whole genome shotgun (WGS) entry which is preliminary data.</text>
</comment>
<dbReference type="AlphaFoldDB" id="A0A2G5TXG8"/>
<sequence>MVHDQFNDKAFRKFCAEYEFQKKSTFREAHRNISEMLVSTKAPPVEQQWNLVSLMKKVVSGRGVKTMRSPEERIEECTEADSDGDSIPDSHQYFNVDFQLTELEEFYEEFHLNEFTKNRKWKCTNEKVMFEEASIFERFSLRDGSSKYNTLIREREFPLSMITVTRAYGKVKLLMSHRKTEYDRRNKISRKDADVEYWRCRKGTTFVWKGFYAKFEPFERFQLCAAIDLFDVVNQTPIETLRRKRLIDGILKSIHSSNFSYDSVVIFPKAWPKSHT</sequence>
<accession>A0A2G5TXG8</accession>
<dbReference type="EMBL" id="PDUG01000004">
    <property type="protein sequence ID" value="PIC32000.1"/>
    <property type="molecule type" value="Genomic_DNA"/>
</dbReference>
<proteinExistence type="predicted"/>
<dbReference type="Proteomes" id="UP000230233">
    <property type="component" value="Chromosome IV"/>
</dbReference>
<organism evidence="1 2">
    <name type="scientific">Caenorhabditis nigoni</name>
    <dbReference type="NCBI Taxonomy" id="1611254"/>
    <lineage>
        <taxon>Eukaryota</taxon>
        <taxon>Metazoa</taxon>
        <taxon>Ecdysozoa</taxon>
        <taxon>Nematoda</taxon>
        <taxon>Chromadorea</taxon>
        <taxon>Rhabditida</taxon>
        <taxon>Rhabditina</taxon>
        <taxon>Rhabditomorpha</taxon>
        <taxon>Rhabditoidea</taxon>
        <taxon>Rhabditidae</taxon>
        <taxon>Peloderinae</taxon>
        <taxon>Caenorhabditis</taxon>
    </lineage>
</organism>
<evidence type="ECO:0000313" key="2">
    <source>
        <dbReference type="Proteomes" id="UP000230233"/>
    </source>
</evidence>
<keyword evidence="2" id="KW-1185">Reference proteome</keyword>
<reference evidence="2" key="1">
    <citation type="submission" date="2017-10" db="EMBL/GenBank/DDBJ databases">
        <title>Rapid genome shrinkage in a self-fertile nematode reveals novel sperm competition proteins.</title>
        <authorList>
            <person name="Yin D."/>
            <person name="Schwarz E.M."/>
            <person name="Thomas C.G."/>
            <person name="Felde R.L."/>
            <person name="Korf I.F."/>
            <person name="Cutter A.D."/>
            <person name="Schartner C.M."/>
            <person name="Ralston E.J."/>
            <person name="Meyer B.J."/>
            <person name="Haag E.S."/>
        </authorList>
    </citation>
    <scope>NUCLEOTIDE SEQUENCE [LARGE SCALE GENOMIC DNA]</scope>
    <source>
        <strain evidence="2">JU1422</strain>
    </source>
</reference>